<feature type="region of interest" description="Disordered" evidence="1">
    <location>
        <begin position="67"/>
        <end position="87"/>
    </location>
</feature>
<protein>
    <submittedName>
        <fullName evidence="2">Uncharacterized protein</fullName>
    </submittedName>
</protein>
<gene>
    <name evidence="2" type="ORF">FIBSPDRAFT_943119</name>
</gene>
<sequence length="96" mass="10955">MAQCSLGFLREHLDLGHSPLRRWLPQHRQPVKNCIIQTFSTMVTQYAQNEHNFNSVERVLVYTELSPDGKVTTPNDPPPSWPETGAGTFRLKINLP</sequence>
<name>A0A166WS17_9AGAM</name>
<organism evidence="2 3">
    <name type="scientific">Athelia psychrophila</name>
    <dbReference type="NCBI Taxonomy" id="1759441"/>
    <lineage>
        <taxon>Eukaryota</taxon>
        <taxon>Fungi</taxon>
        <taxon>Dikarya</taxon>
        <taxon>Basidiomycota</taxon>
        <taxon>Agaricomycotina</taxon>
        <taxon>Agaricomycetes</taxon>
        <taxon>Agaricomycetidae</taxon>
        <taxon>Atheliales</taxon>
        <taxon>Atheliaceae</taxon>
        <taxon>Athelia</taxon>
    </lineage>
</organism>
<keyword evidence="3" id="KW-1185">Reference proteome</keyword>
<proteinExistence type="predicted"/>
<dbReference type="EMBL" id="KV417481">
    <property type="protein sequence ID" value="KZP34050.1"/>
    <property type="molecule type" value="Genomic_DNA"/>
</dbReference>
<reference evidence="2 3" key="1">
    <citation type="journal article" date="2016" name="Mol. Biol. Evol.">
        <title>Comparative Genomics of Early-Diverging Mushroom-Forming Fungi Provides Insights into the Origins of Lignocellulose Decay Capabilities.</title>
        <authorList>
            <person name="Nagy L.G."/>
            <person name="Riley R."/>
            <person name="Tritt A."/>
            <person name="Adam C."/>
            <person name="Daum C."/>
            <person name="Floudas D."/>
            <person name="Sun H."/>
            <person name="Yadav J.S."/>
            <person name="Pangilinan J."/>
            <person name="Larsson K.H."/>
            <person name="Matsuura K."/>
            <person name="Barry K."/>
            <person name="Labutti K."/>
            <person name="Kuo R."/>
            <person name="Ohm R.A."/>
            <person name="Bhattacharya S.S."/>
            <person name="Shirouzu T."/>
            <person name="Yoshinaga Y."/>
            <person name="Martin F.M."/>
            <person name="Grigoriev I.V."/>
            <person name="Hibbett D.S."/>
        </authorList>
    </citation>
    <scope>NUCLEOTIDE SEQUENCE [LARGE SCALE GENOMIC DNA]</scope>
    <source>
        <strain evidence="2 3">CBS 109695</strain>
    </source>
</reference>
<dbReference type="AlphaFoldDB" id="A0A166WS17"/>
<evidence type="ECO:0000313" key="2">
    <source>
        <dbReference type="EMBL" id="KZP34050.1"/>
    </source>
</evidence>
<dbReference type="STRING" id="436010.A0A166WS17"/>
<accession>A0A166WS17</accession>
<evidence type="ECO:0000313" key="3">
    <source>
        <dbReference type="Proteomes" id="UP000076532"/>
    </source>
</evidence>
<dbReference type="Proteomes" id="UP000076532">
    <property type="component" value="Unassembled WGS sequence"/>
</dbReference>
<evidence type="ECO:0000256" key="1">
    <source>
        <dbReference type="SAM" id="MobiDB-lite"/>
    </source>
</evidence>